<name>A8ZM32_ACAM1</name>
<accession>A8ZM32</accession>
<gene>
    <name evidence="2" type="ordered locus">AM1_B0075</name>
</gene>
<dbReference type="HOGENOM" id="CLU_126043_0_0_3"/>
<geneLocation type="plasmid" evidence="2 3">
    <name>pREB2</name>
</geneLocation>
<reference evidence="2 3" key="1">
    <citation type="journal article" date="2008" name="Proc. Natl. Acad. Sci. U.S.A.">
        <title>Niche adaptation and genome expansion in the chlorophyll d-producing cyanobacterium Acaryochloris marina.</title>
        <authorList>
            <person name="Swingley W.D."/>
            <person name="Chen M."/>
            <person name="Cheung P.C."/>
            <person name="Conrad A.L."/>
            <person name="Dejesa L.C."/>
            <person name="Hao J."/>
            <person name="Honchak B.M."/>
            <person name="Karbach L.E."/>
            <person name="Kurdoglu A."/>
            <person name="Lahiri S."/>
            <person name="Mastrian S.D."/>
            <person name="Miyashita H."/>
            <person name="Page L."/>
            <person name="Ramakrishna P."/>
            <person name="Satoh S."/>
            <person name="Sattley W.M."/>
            <person name="Shimada Y."/>
            <person name="Taylor H.L."/>
            <person name="Tomo T."/>
            <person name="Tsuchiya T."/>
            <person name="Wang Z.T."/>
            <person name="Raymond J."/>
            <person name="Mimuro M."/>
            <person name="Blankenship R.E."/>
            <person name="Touchman J.W."/>
        </authorList>
    </citation>
    <scope>NUCLEOTIDE SEQUENCE [LARGE SCALE GENOMIC DNA]</scope>
    <source>
        <strain evidence="3">MBIC 11017</strain>
        <plasmid evidence="3">Plasmid pREB2</plasmid>
    </source>
</reference>
<sequence>MTVSVPPPTLTSESQRLSQPSFNRPLGLGQSPSGLAIFCNRANTKTWYTLDVNTQPQELEYPALTGYLVRIEFPPKEYRGEKSHKLRFKIQADRLYTLEAGYRSVFAKGFLSEIAMLTPEQLRQPIIVEATPSDQEEKVLFCSVWLGSEKVYYRWDDQTNWKSIAQRAMANVAGING</sequence>
<dbReference type="EMBL" id="CP000839">
    <property type="protein sequence ID" value="ABW31801.1"/>
    <property type="molecule type" value="Genomic_DNA"/>
</dbReference>
<protein>
    <submittedName>
        <fullName evidence="2">Uncharacterized protein</fullName>
    </submittedName>
</protein>
<dbReference type="AlphaFoldDB" id="A8ZM32"/>
<dbReference type="Proteomes" id="UP000000268">
    <property type="component" value="Plasmid pREB2"/>
</dbReference>
<feature type="region of interest" description="Disordered" evidence="1">
    <location>
        <begin position="1"/>
        <end position="27"/>
    </location>
</feature>
<feature type="compositionally biased region" description="Polar residues" evidence="1">
    <location>
        <begin position="10"/>
        <end position="22"/>
    </location>
</feature>
<dbReference type="RefSeq" id="WP_012166953.1">
    <property type="nucleotide sequence ID" value="NC_009927.1"/>
</dbReference>
<dbReference type="KEGG" id="amr:AM1_B0075"/>
<evidence type="ECO:0000313" key="2">
    <source>
        <dbReference type="EMBL" id="ABW31801.1"/>
    </source>
</evidence>
<proteinExistence type="predicted"/>
<evidence type="ECO:0000256" key="1">
    <source>
        <dbReference type="SAM" id="MobiDB-lite"/>
    </source>
</evidence>
<evidence type="ECO:0000313" key="3">
    <source>
        <dbReference type="Proteomes" id="UP000000268"/>
    </source>
</evidence>
<organism evidence="2 3">
    <name type="scientific">Acaryochloris marina (strain MBIC 11017)</name>
    <dbReference type="NCBI Taxonomy" id="329726"/>
    <lineage>
        <taxon>Bacteria</taxon>
        <taxon>Bacillati</taxon>
        <taxon>Cyanobacteriota</taxon>
        <taxon>Cyanophyceae</taxon>
        <taxon>Acaryochloridales</taxon>
        <taxon>Acaryochloridaceae</taxon>
        <taxon>Acaryochloris</taxon>
    </lineage>
</organism>
<keyword evidence="3" id="KW-1185">Reference proteome</keyword>
<dbReference type="OrthoDB" id="492128at2"/>
<keyword evidence="2" id="KW-0614">Plasmid</keyword>